<dbReference type="HOGENOM" id="CLU_344058_0_0_1"/>
<organism evidence="1 2">
    <name type="scientific">Tetrahymena thermophila (strain SB210)</name>
    <dbReference type="NCBI Taxonomy" id="312017"/>
    <lineage>
        <taxon>Eukaryota</taxon>
        <taxon>Sar</taxon>
        <taxon>Alveolata</taxon>
        <taxon>Ciliophora</taxon>
        <taxon>Intramacronucleata</taxon>
        <taxon>Oligohymenophorea</taxon>
        <taxon>Hymenostomatida</taxon>
        <taxon>Tetrahymenina</taxon>
        <taxon>Tetrahymenidae</taxon>
        <taxon>Tetrahymena</taxon>
    </lineage>
</organism>
<evidence type="ECO:0000313" key="2">
    <source>
        <dbReference type="Proteomes" id="UP000009168"/>
    </source>
</evidence>
<dbReference type="InParanoid" id="Q22EF8"/>
<keyword evidence="2" id="KW-1185">Reference proteome</keyword>
<name>Q22EF8_TETTS</name>
<dbReference type="RefSeq" id="XP_001031357.2">
    <property type="nucleotide sequence ID" value="XM_001031357.2"/>
</dbReference>
<accession>Q22EF8</accession>
<sequence>MPSKQSRLVNSVSKNIPSSFQLKQLTANRTQTDYENTFPIIGSMIRQESQLPPENKEKIHNNSTSQIEESYIKEEDIYNCKQIKNFQNQCCDLLNKNFQTNTSSYSDKTIGKINSVSYNQRVSIENQMSINLLPLHDLEFPGLPKKSQNFLPLIQSYSIDGTQVNIQKECKNSQFSFLNQTQLSNSSISNHVNKQQQQQIQRSSVNYYLKLYFYITEHNLNKKLSKVRKNSNYSPQRSSISFTKVNQNNNLFGNEIELRDVQMKRNSSEENSKKTRSLEQQHQQVVCDNKMFCEKEQQLIDFVEAKKKQFLEENQKIPTNLDLFFHSQKTIDHAKRKSSNMSNFIDYCDYKEMFQSYKNNFNSQEESQKFESSVFTN</sequence>
<dbReference type="KEGG" id="tet:TTHERM_00827110"/>
<evidence type="ECO:0000313" key="1">
    <source>
        <dbReference type="EMBL" id="EAR83694.2"/>
    </source>
</evidence>
<proteinExistence type="predicted"/>
<dbReference type="GeneID" id="7827696"/>
<gene>
    <name evidence="1" type="ORF">TTHERM_00827110</name>
</gene>
<protein>
    <submittedName>
        <fullName evidence="1">Uncharacterized protein</fullName>
    </submittedName>
</protein>
<reference evidence="2" key="1">
    <citation type="journal article" date="2006" name="PLoS Biol.">
        <title>Macronuclear genome sequence of the ciliate Tetrahymena thermophila, a model eukaryote.</title>
        <authorList>
            <person name="Eisen J.A."/>
            <person name="Coyne R.S."/>
            <person name="Wu M."/>
            <person name="Wu D."/>
            <person name="Thiagarajan M."/>
            <person name="Wortman J.R."/>
            <person name="Badger J.H."/>
            <person name="Ren Q."/>
            <person name="Amedeo P."/>
            <person name="Jones K.M."/>
            <person name="Tallon L.J."/>
            <person name="Delcher A.L."/>
            <person name="Salzberg S.L."/>
            <person name="Silva J.C."/>
            <person name="Haas B.J."/>
            <person name="Majoros W.H."/>
            <person name="Farzad M."/>
            <person name="Carlton J.M."/>
            <person name="Smith R.K. Jr."/>
            <person name="Garg J."/>
            <person name="Pearlman R.E."/>
            <person name="Karrer K.M."/>
            <person name="Sun L."/>
            <person name="Manning G."/>
            <person name="Elde N.C."/>
            <person name="Turkewitz A.P."/>
            <person name="Asai D.J."/>
            <person name="Wilkes D.E."/>
            <person name="Wang Y."/>
            <person name="Cai H."/>
            <person name="Collins K."/>
            <person name="Stewart B.A."/>
            <person name="Lee S.R."/>
            <person name="Wilamowska K."/>
            <person name="Weinberg Z."/>
            <person name="Ruzzo W.L."/>
            <person name="Wloga D."/>
            <person name="Gaertig J."/>
            <person name="Frankel J."/>
            <person name="Tsao C.-C."/>
            <person name="Gorovsky M.A."/>
            <person name="Keeling P.J."/>
            <person name="Waller R.F."/>
            <person name="Patron N.J."/>
            <person name="Cherry J.M."/>
            <person name="Stover N.A."/>
            <person name="Krieger C.J."/>
            <person name="del Toro C."/>
            <person name="Ryder H.F."/>
            <person name="Williamson S.C."/>
            <person name="Barbeau R.A."/>
            <person name="Hamilton E.P."/>
            <person name="Orias E."/>
        </authorList>
    </citation>
    <scope>NUCLEOTIDE SEQUENCE [LARGE SCALE GENOMIC DNA]</scope>
    <source>
        <strain evidence="2">SB210</strain>
    </source>
</reference>
<dbReference type="Proteomes" id="UP000009168">
    <property type="component" value="Unassembled WGS sequence"/>
</dbReference>
<dbReference type="AlphaFoldDB" id="Q22EF8"/>
<dbReference type="EMBL" id="GG662692">
    <property type="protein sequence ID" value="EAR83694.2"/>
    <property type="molecule type" value="Genomic_DNA"/>
</dbReference>